<feature type="domain" description="CCZ1/INTU/HSP4 first Longin" evidence="4">
    <location>
        <begin position="11"/>
        <end position="116"/>
    </location>
</feature>
<comment type="similarity">
    <text evidence="1">Belongs to the CCZ1 family.</text>
</comment>
<gene>
    <name evidence="5" type="ORF">IWX46DRAFT_563860</name>
</gene>
<organism evidence="5 6">
    <name type="scientific">Phyllosticta citricarpa</name>
    <dbReference type="NCBI Taxonomy" id="55181"/>
    <lineage>
        <taxon>Eukaryota</taxon>
        <taxon>Fungi</taxon>
        <taxon>Dikarya</taxon>
        <taxon>Ascomycota</taxon>
        <taxon>Pezizomycotina</taxon>
        <taxon>Dothideomycetes</taxon>
        <taxon>Dothideomycetes incertae sedis</taxon>
        <taxon>Botryosphaeriales</taxon>
        <taxon>Phyllostictaceae</taxon>
        <taxon>Phyllosticta</taxon>
    </lineage>
</organism>
<evidence type="ECO:0000256" key="2">
    <source>
        <dbReference type="SAM" id="MobiDB-lite"/>
    </source>
</evidence>
<feature type="compositionally biased region" description="Basic and acidic residues" evidence="2">
    <location>
        <begin position="350"/>
        <end position="359"/>
    </location>
</feature>
<dbReference type="EMBL" id="JBBPDW010000007">
    <property type="protein sequence ID" value="KAK7550795.1"/>
    <property type="molecule type" value="Genomic_DNA"/>
</dbReference>
<feature type="region of interest" description="Disordered" evidence="2">
    <location>
        <begin position="724"/>
        <end position="845"/>
    </location>
</feature>
<keyword evidence="3" id="KW-0732">Signal</keyword>
<dbReference type="PANTHER" id="PTHR13056:SF0">
    <property type="entry name" value="VACUOLAR FUSION PROTEIN CCZ1 HOMOLOG-RELATED"/>
    <property type="match status" value="1"/>
</dbReference>
<dbReference type="Proteomes" id="UP001365128">
    <property type="component" value="Unassembled WGS sequence"/>
</dbReference>
<reference evidence="5 6" key="1">
    <citation type="submission" date="2024-04" db="EMBL/GenBank/DDBJ databases">
        <title>Phyllosticta paracitricarpa is synonymous to the EU quarantine fungus P. citricarpa based on phylogenomic analyses.</title>
        <authorList>
            <consortium name="Lawrence Berkeley National Laboratory"/>
            <person name="Van Ingen-Buijs V.A."/>
            <person name="Van Westerhoven A.C."/>
            <person name="Haridas S."/>
            <person name="Skiadas P."/>
            <person name="Martin F."/>
            <person name="Groenewald J.Z."/>
            <person name="Crous P.W."/>
            <person name="Seidl M.F."/>
        </authorList>
    </citation>
    <scope>NUCLEOTIDE SEQUENCE [LARGE SCALE GENOMIC DNA]</scope>
    <source>
        <strain evidence="5 6">CBS 122670</strain>
    </source>
</reference>
<comment type="caution">
    <text evidence="5">The sequence shown here is derived from an EMBL/GenBank/DDBJ whole genome shotgun (WGS) entry which is preliminary data.</text>
</comment>
<feature type="region of interest" description="Disordered" evidence="2">
    <location>
        <begin position="331"/>
        <end position="422"/>
    </location>
</feature>
<feature type="signal peptide" evidence="3">
    <location>
        <begin position="1"/>
        <end position="23"/>
    </location>
</feature>
<feature type="region of interest" description="Disordered" evidence="2">
    <location>
        <begin position="256"/>
        <end position="283"/>
    </location>
</feature>
<dbReference type="InterPro" id="IPR013176">
    <property type="entry name" value="Ccz1"/>
</dbReference>
<proteinExistence type="inferred from homology"/>
<feature type="compositionally biased region" description="Basic residues" evidence="2">
    <location>
        <begin position="338"/>
        <end position="349"/>
    </location>
</feature>
<feature type="region of interest" description="Disordered" evidence="2">
    <location>
        <begin position="434"/>
        <end position="483"/>
    </location>
</feature>
<feature type="compositionally biased region" description="Low complexity" evidence="2">
    <location>
        <begin position="794"/>
        <end position="826"/>
    </location>
</feature>
<sequence length="866" mass="94383">MAAKVVPAQLAFLAIYCPSLASSDETFRDQLLFYFSKAAKSGKEANGDAPEADEAARNDEHIQLRQIGLAQGMVDFARSFSNGEPVDHVDTEKSRIVLHELEKGWWVLASIDLTRLPAHSTSSKSIDSGSPAASPEVEYSAREVAPPRLLVKQLLRAHNVFQLHHGPSLADLYKRLPRQKFCTILDRFWTRFAGDWDVLMHGSPATDIYNGVKLAAGGELGMGVGEEEWGSGERDVFEDFTTRTDGLVDMVISRFGEPSKDTPKSISKAATHQGKSNALQTPEPWMGAGMDPEAGDGVIFSGMGAISRASLRDLTNWMQWIYTYGEHAYGVKENPTSGRHRRRRALRASRKAERSDKHQRAVSQDGGRKVPARTASSLPPGIPRPIVTAVEQSLDQASEAAQTSRWQDDGENGQQAPDKDRDTWMKYLTLGYGSNWNGKKSRSQHQRSQSTHARPHSDSEKRSKAQIQQNTPPARDIKDDRITRHVKRENGGHFLIGLQGNLDEEIIGDGEGASDAPTGSGDWESRMLIRTVHIEVKQEPKGVGRRVSEATILPVEWEFQKLRVIVYVHRPFITTLLFASRTDALSYPAFYRHLHSYLAPLHKPLSLSTAPARVAARIAASSYSYTAAASNSNQPIYDLVYDPLRLTIHSSIPNIPQPGTFSAEGLSPGRLRGGGSPWTRVEALNVHAQILATLAGTRRSPHEIERTAKTNRGWWLVWMRLPPSEDTSTDDGAPPASSNQPSPVASPALAPTSAESFARIPDRSSSGTSPTGNDSTKEGRPASSTEAIQNVRIPTDPSSTPSRSTPSQTASPSLNASNSSSPSPESDSTDVNDAAAGTTGWGARGLVEGVGVDARKYVEGLLSLSR</sequence>
<evidence type="ECO:0000256" key="1">
    <source>
        <dbReference type="ARBA" id="ARBA00005352"/>
    </source>
</evidence>
<feature type="chain" id="PRO_5045124379" description="CCZ1/INTU/HSP4 first Longin domain-containing protein" evidence="3">
    <location>
        <begin position="24"/>
        <end position="866"/>
    </location>
</feature>
<dbReference type="PANTHER" id="PTHR13056">
    <property type="entry name" value="VACUOLAR FUSION PROTEIN CCZ1 HOMOLOG-RELATED"/>
    <property type="match status" value="1"/>
</dbReference>
<name>A0ABR1MKP8_9PEZI</name>
<dbReference type="InterPro" id="IPR043987">
    <property type="entry name" value="CCZ1/INTU/HSP4_longin_1"/>
</dbReference>
<evidence type="ECO:0000259" key="4">
    <source>
        <dbReference type="Pfam" id="PF19031"/>
    </source>
</evidence>
<evidence type="ECO:0000313" key="5">
    <source>
        <dbReference type="EMBL" id="KAK7550795.1"/>
    </source>
</evidence>
<evidence type="ECO:0000313" key="6">
    <source>
        <dbReference type="Proteomes" id="UP001365128"/>
    </source>
</evidence>
<dbReference type="Pfam" id="PF19031">
    <property type="entry name" value="Intu_longin_1"/>
    <property type="match status" value="1"/>
</dbReference>
<evidence type="ECO:0000256" key="3">
    <source>
        <dbReference type="SAM" id="SignalP"/>
    </source>
</evidence>
<feature type="compositionally biased region" description="Polar residues" evidence="2">
    <location>
        <begin position="264"/>
        <end position="280"/>
    </location>
</feature>
<feature type="compositionally biased region" description="Polar residues" evidence="2">
    <location>
        <begin position="390"/>
        <end position="405"/>
    </location>
</feature>
<keyword evidence="6" id="KW-1185">Reference proteome</keyword>
<protein>
    <recommendedName>
        <fullName evidence="4">CCZ1/INTU/HSP4 first Longin domain-containing protein</fullName>
    </recommendedName>
</protein>
<accession>A0ABR1MKP8</accession>
<feature type="compositionally biased region" description="Polar residues" evidence="2">
    <location>
        <begin position="763"/>
        <end position="774"/>
    </location>
</feature>